<name>A0A0P6W5Y1_9HYPH</name>
<reference evidence="1 2" key="1">
    <citation type="submission" date="2015-09" db="EMBL/GenBank/DDBJ databases">
        <authorList>
            <person name="Jackson K.R."/>
            <person name="Lunt B.L."/>
            <person name="Fisher J.N.B."/>
            <person name="Gardner A.V."/>
            <person name="Bailey M.E."/>
            <person name="Deus L.M."/>
            <person name="Earl A.S."/>
            <person name="Gibby P.D."/>
            <person name="Hartmann K.A."/>
            <person name="Liu J.E."/>
            <person name="Manci A.M."/>
            <person name="Nielsen D.A."/>
            <person name="Solomon M.B."/>
            <person name="Breakwell D.P."/>
            <person name="Burnett S.H."/>
            <person name="Grose J.H."/>
        </authorList>
    </citation>
    <scope>NUCLEOTIDE SEQUENCE [LARGE SCALE GENOMIC DNA]</scope>
    <source>
        <strain evidence="1 2">16</strain>
    </source>
</reference>
<dbReference type="Proteomes" id="UP000048984">
    <property type="component" value="Unassembled WGS sequence"/>
</dbReference>
<evidence type="ECO:0000313" key="1">
    <source>
        <dbReference type="EMBL" id="KPL54574.1"/>
    </source>
</evidence>
<reference evidence="1 2" key="2">
    <citation type="submission" date="2015-10" db="EMBL/GenBank/DDBJ databases">
        <title>Draft Genome Sequence of Prosthecomicrobium hirschii ATCC 27832.</title>
        <authorList>
            <person name="Daniel J."/>
            <person name="Givan S.A."/>
            <person name="Brun Y.V."/>
            <person name="Brown P.J."/>
        </authorList>
    </citation>
    <scope>NUCLEOTIDE SEQUENCE [LARGE SCALE GENOMIC DNA]</scope>
    <source>
        <strain evidence="1 2">16</strain>
    </source>
</reference>
<organism evidence="1 2">
    <name type="scientific">Prosthecodimorpha hirschii</name>
    <dbReference type="NCBI Taxonomy" id="665126"/>
    <lineage>
        <taxon>Bacteria</taxon>
        <taxon>Pseudomonadati</taxon>
        <taxon>Pseudomonadota</taxon>
        <taxon>Alphaproteobacteria</taxon>
        <taxon>Hyphomicrobiales</taxon>
        <taxon>Ancalomicrobiaceae</taxon>
        <taxon>Prosthecodimorpha</taxon>
    </lineage>
</organism>
<comment type="caution">
    <text evidence="1">The sequence shown here is derived from an EMBL/GenBank/DDBJ whole genome shotgun (WGS) entry which is preliminary data.</text>
</comment>
<accession>A0A0P6W5Y1</accession>
<dbReference type="RefSeq" id="WP_054360741.1">
    <property type="nucleotide sequence ID" value="NZ_LJYW01000001.1"/>
</dbReference>
<gene>
    <name evidence="1" type="ORF">ABB55_22050</name>
</gene>
<dbReference type="EMBL" id="LJYW01000001">
    <property type="protein sequence ID" value="KPL54574.1"/>
    <property type="molecule type" value="Genomic_DNA"/>
</dbReference>
<sequence>MTDFWVSSGHHLLDRAEGGGLVATDEFLKAYLARPELVPPPEACAAERQLWARLRIAPRDPVEPAEIAALADPDARENWAFMIGFRDRLIAGPTLEAAYRRLVLSRSAGGIPPLFLDQLVHVILRNALDGEADPFVLRAAEMFFRPQRLTLHEGMLLVADEERVDGAVRDHASPLVAMFGEARARELDVMTEENAAHWFHHSDAFDLVQDFRPGGPARRGLARAMEIWLRHMLALEVRIEPVERIEDEAWAWFVGLDQEATRIGNALWNGAALAPQDADRVVALFRMDIPGDARILPKVTGRPVWLILAADGARMLRMKPQNLITGLPLAAEADPN</sequence>
<dbReference type="InterPro" id="IPR045932">
    <property type="entry name" value="DUF6352"/>
</dbReference>
<dbReference type="AlphaFoldDB" id="A0A0P6W5Y1"/>
<dbReference type="Pfam" id="PF19879">
    <property type="entry name" value="DUF6352"/>
    <property type="match status" value="1"/>
</dbReference>
<keyword evidence="2" id="KW-1185">Reference proteome</keyword>
<evidence type="ECO:0000313" key="2">
    <source>
        <dbReference type="Proteomes" id="UP000048984"/>
    </source>
</evidence>
<dbReference type="STRING" id="665126.ABB55_22050"/>
<protein>
    <submittedName>
        <fullName evidence="1">Uncharacterized protein</fullName>
    </submittedName>
</protein>
<proteinExistence type="predicted"/>